<dbReference type="CDD" id="cd01948">
    <property type="entry name" value="EAL"/>
    <property type="match status" value="1"/>
</dbReference>
<dbReference type="InterPro" id="IPR035919">
    <property type="entry name" value="EAL_sf"/>
</dbReference>
<keyword evidence="3" id="KW-1185">Reference proteome</keyword>
<dbReference type="AlphaFoldDB" id="A0A1H7RDU9"/>
<dbReference type="PANTHER" id="PTHR33121">
    <property type="entry name" value="CYCLIC DI-GMP PHOSPHODIESTERASE PDEF"/>
    <property type="match status" value="1"/>
</dbReference>
<feature type="domain" description="EAL" evidence="1">
    <location>
        <begin position="1"/>
        <end position="216"/>
    </location>
</feature>
<dbReference type="PROSITE" id="PS50883">
    <property type="entry name" value="EAL"/>
    <property type="match status" value="1"/>
</dbReference>
<dbReference type="Proteomes" id="UP000199297">
    <property type="component" value="Unassembled WGS sequence"/>
</dbReference>
<accession>A0A1H7RDU9</accession>
<gene>
    <name evidence="2" type="ORF">SAMN05216262_11466</name>
</gene>
<reference evidence="3" key="1">
    <citation type="submission" date="2016-10" db="EMBL/GenBank/DDBJ databases">
        <authorList>
            <person name="Varghese N."/>
            <person name="Submissions S."/>
        </authorList>
    </citation>
    <scope>NUCLEOTIDE SEQUENCE [LARGE SCALE GENOMIC DNA]</scope>
    <source>
        <strain evidence="3">CGMCC 1.9127</strain>
    </source>
</reference>
<protein>
    <submittedName>
        <fullName evidence="2">EAL domain, c-di-GMP-specific phosphodiesterase class I (Or its enzymatically inactive variant)</fullName>
    </submittedName>
</protein>
<organism evidence="2 3">
    <name type="scientific">Colwellia chukchiensis</name>
    <dbReference type="NCBI Taxonomy" id="641665"/>
    <lineage>
        <taxon>Bacteria</taxon>
        <taxon>Pseudomonadati</taxon>
        <taxon>Pseudomonadota</taxon>
        <taxon>Gammaproteobacteria</taxon>
        <taxon>Alteromonadales</taxon>
        <taxon>Colwelliaceae</taxon>
        <taxon>Colwellia</taxon>
    </lineage>
</organism>
<evidence type="ECO:0000313" key="2">
    <source>
        <dbReference type="EMBL" id="SEL58446.1"/>
    </source>
</evidence>
<dbReference type="InterPro" id="IPR050706">
    <property type="entry name" value="Cyclic-di-GMP_PDE-like"/>
</dbReference>
<dbReference type="EMBL" id="FOBI01000014">
    <property type="protein sequence ID" value="SEL58446.1"/>
    <property type="molecule type" value="Genomic_DNA"/>
</dbReference>
<evidence type="ECO:0000313" key="3">
    <source>
        <dbReference type="Proteomes" id="UP000199297"/>
    </source>
</evidence>
<name>A0A1H7RDU9_9GAMM</name>
<dbReference type="SUPFAM" id="SSF141868">
    <property type="entry name" value="EAL domain-like"/>
    <property type="match status" value="1"/>
</dbReference>
<dbReference type="Pfam" id="PF00563">
    <property type="entry name" value="EAL"/>
    <property type="match status" value="1"/>
</dbReference>
<dbReference type="Gene3D" id="3.20.20.450">
    <property type="entry name" value="EAL domain"/>
    <property type="match status" value="1"/>
</dbReference>
<dbReference type="GO" id="GO:0071111">
    <property type="term" value="F:cyclic-guanylate-specific phosphodiesterase activity"/>
    <property type="evidence" value="ECO:0007669"/>
    <property type="project" value="InterPro"/>
</dbReference>
<dbReference type="PANTHER" id="PTHR33121:SF79">
    <property type="entry name" value="CYCLIC DI-GMP PHOSPHODIESTERASE PDED-RELATED"/>
    <property type="match status" value="1"/>
</dbReference>
<evidence type="ECO:0000259" key="1">
    <source>
        <dbReference type="PROSITE" id="PS50883"/>
    </source>
</evidence>
<sequence length="216" mass="24890">MRWQHPEQGLLMPGLFFDDIDALNLFSELDNYILEKTCQTMQKWYQTYQRRVPLAINITAVEFQAPNFISNIQRLLVKYQIPPIYLEFEVTENVVITDIELVMKTMVVLQNMGIKVSIDDFGTGYSSLAYLRRLPIDKIKIDRSFIQDVASNDSDLTIVKTMVELSHGLGKRVLAEGVESKEQLQLLRNIGCDAVQGYFVSKPISEQAFTKYLIRK</sequence>
<dbReference type="STRING" id="641665.GCA_002104455_01290"/>
<dbReference type="SMART" id="SM00052">
    <property type="entry name" value="EAL"/>
    <property type="match status" value="1"/>
</dbReference>
<dbReference type="InterPro" id="IPR001633">
    <property type="entry name" value="EAL_dom"/>
</dbReference>
<proteinExistence type="predicted"/>